<evidence type="ECO:0000256" key="1">
    <source>
        <dbReference type="ARBA" id="ARBA00022737"/>
    </source>
</evidence>
<evidence type="ECO:0000256" key="3">
    <source>
        <dbReference type="ARBA" id="ARBA00022884"/>
    </source>
</evidence>
<accession>A0AAD3S296</accession>
<dbReference type="PANTHER" id="PTHR12537">
    <property type="entry name" value="RNA BINDING PROTEIN PUMILIO-RELATED"/>
    <property type="match status" value="1"/>
</dbReference>
<keyword evidence="3" id="KW-0694">RNA-binding</keyword>
<feature type="region of interest" description="Disordered" evidence="5">
    <location>
        <begin position="62"/>
        <end position="85"/>
    </location>
</feature>
<feature type="domain" description="PUM-HD" evidence="6">
    <location>
        <begin position="216"/>
        <end position="557"/>
    </location>
</feature>
<evidence type="ECO:0000259" key="6">
    <source>
        <dbReference type="PROSITE" id="PS50303"/>
    </source>
</evidence>
<dbReference type="GO" id="GO:0006417">
    <property type="term" value="P:regulation of translation"/>
    <property type="evidence" value="ECO:0007669"/>
    <property type="project" value="UniProtKB-KW"/>
</dbReference>
<feature type="compositionally biased region" description="Polar residues" evidence="5">
    <location>
        <begin position="8"/>
        <end position="23"/>
    </location>
</feature>
<dbReference type="PROSITE" id="PS50302">
    <property type="entry name" value="PUM"/>
    <property type="match status" value="3"/>
</dbReference>
<dbReference type="InterPro" id="IPR033133">
    <property type="entry name" value="PUM-HD"/>
</dbReference>
<gene>
    <name evidence="7" type="ORF">Nepgr_004665</name>
</gene>
<keyword evidence="8" id="KW-1185">Reference proteome</keyword>
<dbReference type="InterPro" id="IPR001313">
    <property type="entry name" value="Pumilio_RNA-bd_rpt"/>
</dbReference>
<feature type="compositionally biased region" description="Low complexity" evidence="5">
    <location>
        <begin position="62"/>
        <end position="71"/>
    </location>
</feature>
<dbReference type="GO" id="GO:0003729">
    <property type="term" value="F:mRNA binding"/>
    <property type="evidence" value="ECO:0007669"/>
    <property type="project" value="TreeGrafter"/>
</dbReference>
<evidence type="ECO:0000256" key="2">
    <source>
        <dbReference type="ARBA" id="ARBA00022845"/>
    </source>
</evidence>
<dbReference type="SUPFAM" id="SSF48371">
    <property type="entry name" value="ARM repeat"/>
    <property type="match status" value="1"/>
</dbReference>
<evidence type="ECO:0000256" key="5">
    <source>
        <dbReference type="SAM" id="MobiDB-lite"/>
    </source>
</evidence>
<feature type="region of interest" description="Disordered" evidence="5">
    <location>
        <begin position="1"/>
        <end position="33"/>
    </location>
</feature>
<keyword evidence="1" id="KW-0677">Repeat</keyword>
<dbReference type="Proteomes" id="UP001279734">
    <property type="component" value="Unassembled WGS sequence"/>
</dbReference>
<feature type="repeat" description="Pumilio" evidence="4">
    <location>
        <begin position="458"/>
        <end position="493"/>
    </location>
</feature>
<evidence type="ECO:0000256" key="4">
    <source>
        <dbReference type="PROSITE-ProRule" id="PRU00317"/>
    </source>
</evidence>
<dbReference type="PROSITE" id="PS50303">
    <property type="entry name" value="PUM_HD"/>
    <property type="match status" value="1"/>
</dbReference>
<dbReference type="InterPro" id="IPR011989">
    <property type="entry name" value="ARM-like"/>
</dbReference>
<name>A0AAD3S296_NEPGR</name>
<feature type="repeat" description="Pumilio" evidence="4">
    <location>
        <begin position="386"/>
        <end position="422"/>
    </location>
</feature>
<dbReference type="InterPro" id="IPR016024">
    <property type="entry name" value="ARM-type_fold"/>
</dbReference>
<dbReference type="Gene3D" id="1.25.10.10">
    <property type="entry name" value="Leucine-rich Repeat Variant"/>
    <property type="match status" value="1"/>
</dbReference>
<dbReference type="GO" id="GO:0005737">
    <property type="term" value="C:cytoplasm"/>
    <property type="evidence" value="ECO:0007669"/>
    <property type="project" value="TreeGrafter"/>
</dbReference>
<feature type="repeat" description="Pumilio" evidence="4">
    <location>
        <begin position="238"/>
        <end position="273"/>
    </location>
</feature>
<dbReference type="SMART" id="SM00025">
    <property type="entry name" value="Pumilio"/>
    <property type="match status" value="8"/>
</dbReference>
<reference evidence="7" key="1">
    <citation type="submission" date="2023-05" db="EMBL/GenBank/DDBJ databases">
        <title>Nepenthes gracilis genome sequencing.</title>
        <authorList>
            <person name="Fukushima K."/>
        </authorList>
    </citation>
    <scope>NUCLEOTIDE SEQUENCE</scope>
    <source>
        <strain evidence="7">SING2019-196</strain>
    </source>
</reference>
<sequence length="574" mass="63745">MGDDCFSQWRQSKSNQFSSTPNLPQIYPDQHSPHETLDNLDSIDYVYPEYQIPEIASRFNSLSLSSPSPRRSTPHVSLRGTSMDGTDRFTPAGAVNSFPSQEALIMPSCYNWDFSIPQPRLSLLDLRRLRSEAAARALLGQYNSGILSQFNSSNTDLFVPRVTPGGMFYPQIGPDHPFSALGMYRSGRNATGNRYWTRGEINGMEPNTNSDQMIRSRDYNYSANRSWLEELRALSVEELREKVVLLATDQKGCRFLEKKLDEGNPEEVAAILSELKKDIGGLMVNHFGINLAQKLVCSCNEEEITEMLLSLIGDADSLMHICIDHHGARGVRALVERLRTSEQRSMLASALSRIAVTLSTNGNGSDVIEHCLHRFTTDNNKFLLNKLADHCLEIATDKSGCCVLQECLKCTVGEPRDRLLVEVVANAVPLAYDPYGNYVLQLAVEMRIPDVTAGVVSQLLGSIASLSVNKYASHVVQSCLRESAEDHANLIVRAIMSSDEFLTVLLDPCGNYVAQTALDHSKGHTYIELATRIGKAHASLGSHPYGKRVLAKLKEKLRACRHVFKSRMYGSLLA</sequence>
<dbReference type="PANTHER" id="PTHR12537:SF129">
    <property type="entry name" value="PUMILIO HOMOLOG 15-LIKE"/>
    <property type="match status" value="1"/>
</dbReference>
<protein>
    <recommendedName>
        <fullName evidence="6">PUM-HD domain-containing protein</fullName>
    </recommendedName>
</protein>
<comment type="caution">
    <text evidence="7">The sequence shown here is derived from an EMBL/GenBank/DDBJ whole genome shotgun (WGS) entry which is preliminary data.</text>
</comment>
<keyword evidence="2" id="KW-0810">Translation regulation</keyword>
<evidence type="ECO:0000313" key="8">
    <source>
        <dbReference type="Proteomes" id="UP001279734"/>
    </source>
</evidence>
<proteinExistence type="predicted"/>
<evidence type="ECO:0000313" key="7">
    <source>
        <dbReference type="EMBL" id="GMH02826.1"/>
    </source>
</evidence>
<dbReference type="AlphaFoldDB" id="A0AAD3S296"/>
<dbReference type="EMBL" id="BSYO01000004">
    <property type="protein sequence ID" value="GMH02826.1"/>
    <property type="molecule type" value="Genomic_DNA"/>
</dbReference>
<dbReference type="Pfam" id="PF00806">
    <property type="entry name" value="PUF"/>
    <property type="match status" value="7"/>
</dbReference>
<organism evidence="7 8">
    <name type="scientific">Nepenthes gracilis</name>
    <name type="common">Slender pitcher plant</name>
    <dbReference type="NCBI Taxonomy" id="150966"/>
    <lineage>
        <taxon>Eukaryota</taxon>
        <taxon>Viridiplantae</taxon>
        <taxon>Streptophyta</taxon>
        <taxon>Embryophyta</taxon>
        <taxon>Tracheophyta</taxon>
        <taxon>Spermatophyta</taxon>
        <taxon>Magnoliopsida</taxon>
        <taxon>eudicotyledons</taxon>
        <taxon>Gunneridae</taxon>
        <taxon>Pentapetalae</taxon>
        <taxon>Caryophyllales</taxon>
        <taxon>Nepenthaceae</taxon>
        <taxon>Nepenthes</taxon>
    </lineage>
</organism>